<feature type="domain" description="FIST" evidence="1">
    <location>
        <begin position="34"/>
        <end position="229"/>
    </location>
</feature>
<evidence type="ECO:0000313" key="3">
    <source>
        <dbReference type="EMBL" id="GAA5528783.1"/>
    </source>
</evidence>
<name>A0ABP9X025_9CHLR</name>
<sequence length="387" mass="40191">MTTHAATGASQIEHSYDAGFAAAQQACTQLAPHSPTCLIAFTTDAYDQAAVVQGIRAASQQAPLIGCCAGGIISNAGTFTHGVVLLALASDDLKLDLSLVAGVKADPGKVADQLADQLEAVLDNPTSQQAALILVDGLAGTLTDFVQHATAAFGPLCPLVGGGAGDSFQFKQTYQFVNDQVISDGAAVGLLQSSTPMGIGVQHGWEPAARGLVVTRSEGTIIYELDGRPAFAVYQELFPDLTVENFGRFVIDHPIGLPQINGEFLIRDPLRTHPDGSIECIASVPKNVVAHIMHGSHETLFNAAQLATKRALAALNGPPAALIIFDCVSRLAMLGDAAATEVQRIREVAGLDVPVVGMFSFGEIAAAETGGALFHNKTVVVYAIGQA</sequence>
<dbReference type="InterPro" id="IPR019494">
    <property type="entry name" value="FIST_C"/>
</dbReference>
<feature type="domain" description="FIST C-domain" evidence="2">
    <location>
        <begin position="230"/>
        <end position="367"/>
    </location>
</feature>
<dbReference type="SMART" id="SM01204">
    <property type="entry name" value="FIST_C"/>
    <property type="match status" value="1"/>
</dbReference>
<dbReference type="PANTHER" id="PTHR40252:SF2">
    <property type="entry name" value="BLR0328 PROTEIN"/>
    <property type="match status" value="1"/>
</dbReference>
<reference evidence="3 4" key="1">
    <citation type="submission" date="2024-02" db="EMBL/GenBank/DDBJ databases">
        <title>Herpetosiphon gulosus NBRC 112829.</title>
        <authorList>
            <person name="Ichikawa N."/>
            <person name="Katano-Makiyama Y."/>
            <person name="Hidaka K."/>
        </authorList>
    </citation>
    <scope>NUCLEOTIDE SEQUENCE [LARGE SCALE GENOMIC DNA]</scope>
    <source>
        <strain evidence="3 4">NBRC 112829</strain>
    </source>
</reference>
<dbReference type="Pfam" id="PF10442">
    <property type="entry name" value="FIST_C"/>
    <property type="match status" value="1"/>
</dbReference>
<dbReference type="Pfam" id="PF08495">
    <property type="entry name" value="FIST"/>
    <property type="match status" value="1"/>
</dbReference>
<dbReference type="RefSeq" id="WP_345722398.1">
    <property type="nucleotide sequence ID" value="NZ_BAABRU010000008.1"/>
</dbReference>
<dbReference type="EMBL" id="BAABRU010000008">
    <property type="protein sequence ID" value="GAA5528783.1"/>
    <property type="molecule type" value="Genomic_DNA"/>
</dbReference>
<proteinExistence type="predicted"/>
<evidence type="ECO:0000313" key="4">
    <source>
        <dbReference type="Proteomes" id="UP001428290"/>
    </source>
</evidence>
<dbReference type="InterPro" id="IPR013702">
    <property type="entry name" value="FIST_domain_N"/>
</dbReference>
<dbReference type="SMART" id="SM00897">
    <property type="entry name" value="FIST"/>
    <property type="match status" value="1"/>
</dbReference>
<organism evidence="3 4">
    <name type="scientific">Herpetosiphon gulosus</name>
    <dbReference type="NCBI Taxonomy" id="1973496"/>
    <lineage>
        <taxon>Bacteria</taxon>
        <taxon>Bacillati</taxon>
        <taxon>Chloroflexota</taxon>
        <taxon>Chloroflexia</taxon>
        <taxon>Herpetosiphonales</taxon>
        <taxon>Herpetosiphonaceae</taxon>
        <taxon>Herpetosiphon</taxon>
    </lineage>
</organism>
<evidence type="ECO:0000259" key="1">
    <source>
        <dbReference type="SMART" id="SM00897"/>
    </source>
</evidence>
<dbReference type="Proteomes" id="UP001428290">
    <property type="component" value="Unassembled WGS sequence"/>
</dbReference>
<comment type="caution">
    <text evidence="3">The sequence shown here is derived from an EMBL/GenBank/DDBJ whole genome shotgun (WGS) entry which is preliminary data.</text>
</comment>
<protein>
    <recommendedName>
        <fullName evidence="5">Histidine kinase</fullName>
    </recommendedName>
</protein>
<accession>A0ABP9X025</accession>
<evidence type="ECO:0008006" key="5">
    <source>
        <dbReference type="Google" id="ProtNLM"/>
    </source>
</evidence>
<evidence type="ECO:0000259" key="2">
    <source>
        <dbReference type="SMART" id="SM01204"/>
    </source>
</evidence>
<gene>
    <name evidence="3" type="ORF">Hgul01_02585</name>
</gene>
<dbReference type="PANTHER" id="PTHR40252">
    <property type="entry name" value="BLR0328 PROTEIN"/>
    <property type="match status" value="1"/>
</dbReference>
<keyword evidence="4" id="KW-1185">Reference proteome</keyword>